<evidence type="ECO:0000256" key="8">
    <source>
        <dbReference type="SAM" id="SignalP"/>
    </source>
</evidence>
<evidence type="ECO:0000256" key="4">
    <source>
        <dbReference type="ARBA" id="ARBA00022833"/>
    </source>
</evidence>
<evidence type="ECO:0000256" key="2">
    <source>
        <dbReference type="ARBA" id="ARBA00012925"/>
    </source>
</evidence>
<dbReference type="SMART" id="SM01057">
    <property type="entry name" value="Carb_anhydrase"/>
    <property type="match status" value="1"/>
</dbReference>
<evidence type="ECO:0000256" key="5">
    <source>
        <dbReference type="ARBA" id="ARBA00023239"/>
    </source>
</evidence>
<sequence>MNKKVMLSGMAILASSMLVLGGCGASDDKAKEEKPKTTETKAETKTETKTVKKTDEKQLLDWSYSGKTGPENWGSIKPAYKISDTGKAQSPINIKTSDTTQDAKLKIDYKYQPTMFKVTRKDQSVQAVAETTKGRADSKMTLGGKDYILKEINIHTPSEHELDGKKFDAELQLKHVSTDKKTTIVSIFVKSGKENLAIGDLPSLINDSKNGSTTDMKKIVSTLGLIPQDSAFYVYDGSLTTPATTEGVKWVVYEKPITMSKQQLQDLSSQLEGNNRPVQEQNNRVVSSNQ</sequence>
<dbReference type="SUPFAM" id="SSF51069">
    <property type="entry name" value="Carbonic anhydrase"/>
    <property type="match status" value="1"/>
</dbReference>
<keyword evidence="4" id="KW-0862">Zinc</keyword>
<dbReference type="RefSeq" id="WP_185618039.1">
    <property type="nucleotide sequence ID" value="NZ_JAARMV010000001.1"/>
</dbReference>
<dbReference type="PANTHER" id="PTHR18952">
    <property type="entry name" value="CARBONIC ANHYDRASE"/>
    <property type="match status" value="1"/>
</dbReference>
<dbReference type="Pfam" id="PF00194">
    <property type="entry name" value="Carb_anhydrase"/>
    <property type="match status" value="1"/>
</dbReference>
<comment type="catalytic activity">
    <reaction evidence="6">
        <text>hydrogencarbonate + H(+) = CO2 + H2O</text>
        <dbReference type="Rhea" id="RHEA:10748"/>
        <dbReference type="ChEBI" id="CHEBI:15377"/>
        <dbReference type="ChEBI" id="CHEBI:15378"/>
        <dbReference type="ChEBI" id="CHEBI:16526"/>
        <dbReference type="ChEBI" id="CHEBI:17544"/>
        <dbReference type="EC" id="4.2.1.1"/>
    </reaction>
</comment>
<dbReference type="EMBL" id="JAARMV010000001">
    <property type="protein sequence ID" value="MBC2371047.1"/>
    <property type="molecule type" value="Genomic_DNA"/>
</dbReference>
<dbReference type="GO" id="GO:0008270">
    <property type="term" value="F:zinc ion binding"/>
    <property type="evidence" value="ECO:0007669"/>
    <property type="project" value="InterPro"/>
</dbReference>
<comment type="caution">
    <text evidence="10">The sequence shown here is derived from an EMBL/GenBank/DDBJ whole genome shotgun (WGS) entry which is preliminary data.</text>
</comment>
<keyword evidence="3" id="KW-0479">Metal-binding</keyword>
<evidence type="ECO:0000256" key="3">
    <source>
        <dbReference type="ARBA" id="ARBA00022723"/>
    </source>
</evidence>
<feature type="domain" description="Alpha-carbonic anhydrase" evidence="9">
    <location>
        <begin position="60"/>
        <end position="290"/>
    </location>
</feature>
<feature type="signal peptide" evidence="8">
    <location>
        <begin position="1"/>
        <end position="25"/>
    </location>
</feature>
<feature type="compositionally biased region" description="Polar residues" evidence="7">
    <location>
        <begin position="272"/>
        <end position="290"/>
    </location>
</feature>
<dbReference type="PROSITE" id="PS51257">
    <property type="entry name" value="PROKAR_LIPOPROTEIN"/>
    <property type="match status" value="1"/>
</dbReference>
<dbReference type="InterPro" id="IPR041891">
    <property type="entry name" value="Alpha_CA_prokaryot-like"/>
</dbReference>
<dbReference type="GO" id="GO:0004089">
    <property type="term" value="F:carbonate dehydratase activity"/>
    <property type="evidence" value="ECO:0007669"/>
    <property type="project" value="UniProtKB-EC"/>
</dbReference>
<organism evidence="10 11">
    <name type="scientific">Listeria booriae</name>
    <dbReference type="NCBI Taxonomy" id="1552123"/>
    <lineage>
        <taxon>Bacteria</taxon>
        <taxon>Bacillati</taxon>
        <taxon>Bacillota</taxon>
        <taxon>Bacilli</taxon>
        <taxon>Bacillales</taxon>
        <taxon>Listeriaceae</taxon>
        <taxon>Listeria</taxon>
    </lineage>
</organism>
<evidence type="ECO:0000256" key="6">
    <source>
        <dbReference type="ARBA" id="ARBA00048348"/>
    </source>
</evidence>
<keyword evidence="8" id="KW-0732">Signal</keyword>
<dbReference type="AlphaFoldDB" id="A0A7X1A4D3"/>
<dbReference type="InterPro" id="IPR001148">
    <property type="entry name" value="CA_dom"/>
</dbReference>
<evidence type="ECO:0000313" key="11">
    <source>
        <dbReference type="Proteomes" id="UP000546244"/>
    </source>
</evidence>
<evidence type="ECO:0000313" key="10">
    <source>
        <dbReference type="EMBL" id="MBC2371047.1"/>
    </source>
</evidence>
<dbReference type="PROSITE" id="PS51144">
    <property type="entry name" value="ALPHA_CA_2"/>
    <property type="match status" value="1"/>
</dbReference>
<evidence type="ECO:0000259" key="9">
    <source>
        <dbReference type="PROSITE" id="PS51144"/>
    </source>
</evidence>
<accession>A0A7X1A4D3</accession>
<dbReference type="Gene3D" id="3.10.200.10">
    <property type="entry name" value="Alpha carbonic anhydrase"/>
    <property type="match status" value="1"/>
</dbReference>
<dbReference type="InterPro" id="IPR036398">
    <property type="entry name" value="CA_dom_sf"/>
</dbReference>
<protein>
    <recommendedName>
        <fullName evidence="2">carbonic anhydrase</fullName>
        <ecNumber evidence="2">4.2.1.1</ecNumber>
    </recommendedName>
</protein>
<feature type="region of interest" description="Disordered" evidence="7">
    <location>
        <begin position="270"/>
        <end position="290"/>
    </location>
</feature>
<dbReference type="EC" id="4.2.1.1" evidence="2"/>
<dbReference type="CDD" id="cd03124">
    <property type="entry name" value="alpha_CA_prokaryotic_like"/>
    <property type="match status" value="1"/>
</dbReference>
<feature type="region of interest" description="Disordered" evidence="7">
    <location>
        <begin position="24"/>
        <end position="49"/>
    </location>
</feature>
<gene>
    <name evidence="10" type="ORF">HBP98_03400</name>
</gene>
<feature type="chain" id="PRO_5038822368" description="carbonic anhydrase" evidence="8">
    <location>
        <begin position="26"/>
        <end position="290"/>
    </location>
</feature>
<evidence type="ECO:0000256" key="7">
    <source>
        <dbReference type="SAM" id="MobiDB-lite"/>
    </source>
</evidence>
<reference evidence="10 11" key="1">
    <citation type="submission" date="2020-03" db="EMBL/GenBank/DDBJ databases">
        <title>Soil Listeria distribution.</title>
        <authorList>
            <person name="Liao J."/>
            <person name="Wiedmann M."/>
        </authorList>
    </citation>
    <scope>NUCLEOTIDE SEQUENCE [LARGE SCALE GENOMIC DNA]</scope>
    <source>
        <strain evidence="10 11">FSL L7-1850</strain>
    </source>
</reference>
<dbReference type="PANTHER" id="PTHR18952:SF265">
    <property type="entry name" value="CARBONIC ANHYDRASE"/>
    <property type="match status" value="1"/>
</dbReference>
<feature type="compositionally biased region" description="Basic and acidic residues" evidence="7">
    <location>
        <begin position="26"/>
        <end position="49"/>
    </location>
</feature>
<dbReference type="InterPro" id="IPR023561">
    <property type="entry name" value="Carbonic_anhydrase_a-class"/>
</dbReference>
<name>A0A7X1A4D3_9LIST</name>
<keyword evidence="5" id="KW-0456">Lyase</keyword>
<dbReference type="Proteomes" id="UP000546244">
    <property type="component" value="Unassembled WGS sequence"/>
</dbReference>
<evidence type="ECO:0000256" key="1">
    <source>
        <dbReference type="ARBA" id="ARBA00010718"/>
    </source>
</evidence>
<comment type="similarity">
    <text evidence="1">Belongs to the alpha-carbonic anhydrase family.</text>
</comment>
<proteinExistence type="inferred from homology"/>